<evidence type="ECO:0000256" key="5">
    <source>
        <dbReference type="ARBA" id="ARBA00023004"/>
    </source>
</evidence>
<dbReference type="PRINTS" id="PR00385">
    <property type="entry name" value="P450"/>
</dbReference>
<dbReference type="PRINTS" id="PR00463">
    <property type="entry name" value="EP450I"/>
</dbReference>
<dbReference type="PROSITE" id="PS00086">
    <property type="entry name" value="CYTOCHROME_P450"/>
    <property type="match status" value="1"/>
</dbReference>
<dbReference type="GO" id="GO:0016705">
    <property type="term" value="F:oxidoreductase activity, acting on paired donors, with incorporation or reduction of molecular oxygen"/>
    <property type="evidence" value="ECO:0007669"/>
    <property type="project" value="InterPro"/>
</dbReference>
<keyword evidence="2 7" id="KW-0349">Heme</keyword>
<dbReference type="InterPro" id="IPR001128">
    <property type="entry name" value="Cyt_P450"/>
</dbReference>
<evidence type="ECO:0000256" key="2">
    <source>
        <dbReference type="ARBA" id="ARBA00022617"/>
    </source>
</evidence>
<reference evidence="9" key="2">
    <citation type="journal article" date="2021" name="Genome Biol. Evol.">
        <title>Developing a high-quality reference genome for a parasitic bivalve with doubly uniparental inheritance (Bivalvia: Unionida).</title>
        <authorList>
            <person name="Smith C.H."/>
        </authorList>
    </citation>
    <scope>NUCLEOTIDE SEQUENCE</scope>
    <source>
        <strain evidence="9">CHS0354</strain>
        <tissue evidence="9">Mantle</tissue>
    </source>
</reference>
<sequence length="375" mass="43610">MLKPLIGNGLLTSEGSFWLRQRRLSQPAFTKEKINTYSVAIRHVISEIISEWKPRVEQNLPINVTKETYTIALRVVTTTLFLSTIKHQEEKLRLNIYSIMEKIMFRAHRAIPLPFWLPLLKHLSERRAIREVLNYINKIIDERRLMKSTETNDDLLNMLMNVKDIDTGEKMSNEQLRDEIVTLFIAGFETTAVTLAYTLLLLAQHPKIKDTLLDELKLTLKGEQPNMENIQRATYLDAVIKESLRLYPAAWQISRRPMIKENLGNIRIPAYSGIMIPIFALHRNPIYWQNPEKFIPERWIKDGKTIDPEPFTYLPFGAGQRICIGERFAIVEIKFALVLIFNHFNLAPIPVEPIELDTLITLKPQKEISLVFVQK</sequence>
<evidence type="ECO:0000256" key="3">
    <source>
        <dbReference type="ARBA" id="ARBA00022723"/>
    </source>
</evidence>
<keyword evidence="5 7" id="KW-0408">Iron</keyword>
<dbReference type="PANTHER" id="PTHR24291:SF50">
    <property type="entry name" value="BIFUNCTIONAL ALBAFLAVENONE MONOOXYGENASE_TERPENE SYNTHASE"/>
    <property type="match status" value="1"/>
</dbReference>
<dbReference type="Gene3D" id="1.10.630.10">
    <property type="entry name" value="Cytochrome P450"/>
    <property type="match status" value="1"/>
</dbReference>
<dbReference type="GO" id="GO:0020037">
    <property type="term" value="F:heme binding"/>
    <property type="evidence" value="ECO:0007669"/>
    <property type="project" value="InterPro"/>
</dbReference>
<protein>
    <recommendedName>
        <fullName evidence="11">Cytochrome P450</fullName>
    </recommendedName>
</protein>
<keyword evidence="4 8" id="KW-0560">Oxidoreductase</keyword>
<dbReference type="GO" id="GO:0004497">
    <property type="term" value="F:monooxygenase activity"/>
    <property type="evidence" value="ECO:0007669"/>
    <property type="project" value="UniProtKB-KW"/>
</dbReference>
<accession>A0AAE0W999</accession>
<evidence type="ECO:0000313" key="10">
    <source>
        <dbReference type="Proteomes" id="UP001195483"/>
    </source>
</evidence>
<dbReference type="SUPFAM" id="SSF48264">
    <property type="entry name" value="Cytochrome P450"/>
    <property type="match status" value="1"/>
</dbReference>
<dbReference type="GO" id="GO:0005506">
    <property type="term" value="F:iron ion binding"/>
    <property type="evidence" value="ECO:0007669"/>
    <property type="project" value="InterPro"/>
</dbReference>
<evidence type="ECO:0000256" key="1">
    <source>
        <dbReference type="ARBA" id="ARBA00010617"/>
    </source>
</evidence>
<dbReference type="Pfam" id="PF00067">
    <property type="entry name" value="p450"/>
    <property type="match status" value="1"/>
</dbReference>
<comment type="caution">
    <text evidence="9">The sequence shown here is derived from an EMBL/GenBank/DDBJ whole genome shotgun (WGS) entry which is preliminary data.</text>
</comment>
<dbReference type="PANTHER" id="PTHR24291">
    <property type="entry name" value="CYTOCHROME P450 FAMILY 4"/>
    <property type="match status" value="1"/>
</dbReference>
<dbReference type="InterPro" id="IPR017972">
    <property type="entry name" value="Cyt_P450_CS"/>
</dbReference>
<evidence type="ECO:0000313" key="9">
    <source>
        <dbReference type="EMBL" id="KAK3604950.1"/>
    </source>
</evidence>
<name>A0AAE0W999_9BIVA</name>
<reference evidence="9" key="3">
    <citation type="submission" date="2023-05" db="EMBL/GenBank/DDBJ databases">
        <authorList>
            <person name="Smith C.H."/>
        </authorList>
    </citation>
    <scope>NUCLEOTIDE SEQUENCE</scope>
    <source>
        <strain evidence="9">CHS0354</strain>
        <tissue evidence="9">Mantle</tissue>
    </source>
</reference>
<evidence type="ECO:0000256" key="8">
    <source>
        <dbReference type="RuleBase" id="RU000461"/>
    </source>
</evidence>
<dbReference type="AlphaFoldDB" id="A0AAE0W999"/>
<comment type="similarity">
    <text evidence="1 8">Belongs to the cytochrome P450 family.</text>
</comment>
<dbReference type="InterPro" id="IPR050196">
    <property type="entry name" value="Cytochrome_P450_Monoox"/>
</dbReference>
<gene>
    <name evidence="9" type="ORF">CHS0354_000614</name>
</gene>
<feature type="binding site" description="axial binding residue" evidence="7">
    <location>
        <position position="323"/>
    </location>
    <ligand>
        <name>heme</name>
        <dbReference type="ChEBI" id="CHEBI:30413"/>
    </ligand>
    <ligandPart>
        <name>Fe</name>
        <dbReference type="ChEBI" id="CHEBI:18248"/>
    </ligandPart>
</feature>
<dbReference type="InterPro" id="IPR036396">
    <property type="entry name" value="Cyt_P450_sf"/>
</dbReference>
<comment type="cofactor">
    <cofactor evidence="7">
        <name>heme</name>
        <dbReference type="ChEBI" id="CHEBI:30413"/>
    </cofactor>
</comment>
<dbReference type="Proteomes" id="UP001195483">
    <property type="component" value="Unassembled WGS sequence"/>
</dbReference>
<keyword evidence="6 8" id="KW-0503">Monooxygenase</keyword>
<reference evidence="9" key="1">
    <citation type="journal article" date="2021" name="Genome Biol. Evol.">
        <title>A High-Quality Reference Genome for a Parasitic Bivalve with Doubly Uniparental Inheritance (Bivalvia: Unionida).</title>
        <authorList>
            <person name="Smith C.H."/>
        </authorList>
    </citation>
    <scope>NUCLEOTIDE SEQUENCE</scope>
    <source>
        <strain evidence="9">CHS0354</strain>
    </source>
</reference>
<keyword evidence="10" id="KW-1185">Reference proteome</keyword>
<keyword evidence="3 7" id="KW-0479">Metal-binding</keyword>
<evidence type="ECO:0000256" key="4">
    <source>
        <dbReference type="ARBA" id="ARBA00023002"/>
    </source>
</evidence>
<dbReference type="InterPro" id="IPR002401">
    <property type="entry name" value="Cyt_P450_E_grp-I"/>
</dbReference>
<evidence type="ECO:0000256" key="7">
    <source>
        <dbReference type="PIRSR" id="PIRSR602401-1"/>
    </source>
</evidence>
<evidence type="ECO:0008006" key="11">
    <source>
        <dbReference type="Google" id="ProtNLM"/>
    </source>
</evidence>
<evidence type="ECO:0000256" key="6">
    <source>
        <dbReference type="ARBA" id="ARBA00023033"/>
    </source>
</evidence>
<organism evidence="9 10">
    <name type="scientific">Potamilus streckersoni</name>
    <dbReference type="NCBI Taxonomy" id="2493646"/>
    <lineage>
        <taxon>Eukaryota</taxon>
        <taxon>Metazoa</taxon>
        <taxon>Spiralia</taxon>
        <taxon>Lophotrochozoa</taxon>
        <taxon>Mollusca</taxon>
        <taxon>Bivalvia</taxon>
        <taxon>Autobranchia</taxon>
        <taxon>Heteroconchia</taxon>
        <taxon>Palaeoheterodonta</taxon>
        <taxon>Unionida</taxon>
        <taxon>Unionoidea</taxon>
        <taxon>Unionidae</taxon>
        <taxon>Ambleminae</taxon>
        <taxon>Lampsilini</taxon>
        <taxon>Potamilus</taxon>
    </lineage>
</organism>
<proteinExistence type="inferred from homology"/>
<dbReference type="EMBL" id="JAEAOA010000085">
    <property type="protein sequence ID" value="KAK3604950.1"/>
    <property type="molecule type" value="Genomic_DNA"/>
</dbReference>